<sequence length="253" mass="27723">MVNAGGVAAVMRSQQQWCVHPQGMSVASEPLIGWKQHRKRAIKPWHPSKKRPLVGLQILDLTRVLAGPVATRTLAGFGASVLRVDPYGWEEANIVPDITLGKSCTRLDLRDQADRNIFKKLLNQAHVLVHGFRPDALAELGFELETRLGIAPNIIEVKLNAYGWTGPWRSRRGFDSLVQMSCGIADAGMKWAKQNQPTPLPVQALDHATGYLMAAAVVLAPIQIEGTPMKWQTPACELGSSEAAYNSNMDSLD</sequence>
<dbReference type="EMBL" id="UOEE01000043">
    <property type="protein sequence ID" value="VAV87617.1"/>
    <property type="molecule type" value="Genomic_DNA"/>
</dbReference>
<protein>
    <submittedName>
        <fullName evidence="1">CoA transferase, CAIB/BAIF family</fullName>
    </submittedName>
</protein>
<dbReference type="InterPro" id="IPR003673">
    <property type="entry name" value="CoA-Trfase_fam_III"/>
</dbReference>
<dbReference type="Pfam" id="PF02515">
    <property type="entry name" value="CoA_transf_3"/>
    <property type="match status" value="1"/>
</dbReference>
<proteinExistence type="predicted"/>
<dbReference type="SUPFAM" id="SSF89796">
    <property type="entry name" value="CoA-transferase family III (CaiB/BaiF)"/>
    <property type="match status" value="1"/>
</dbReference>
<keyword evidence="1" id="KW-0808">Transferase</keyword>
<organism evidence="1">
    <name type="scientific">hydrothermal vent metagenome</name>
    <dbReference type="NCBI Taxonomy" id="652676"/>
    <lineage>
        <taxon>unclassified sequences</taxon>
        <taxon>metagenomes</taxon>
        <taxon>ecological metagenomes</taxon>
    </lineage>
</organism>
<reference evidence="1" key="1">
    <citation type="submission" date="2018-06" db="EMBL/GenBank/DDBJ databases">
        <authorList>
            <person name="Zhirakovskaya E."/>
        </authorList>
    </citation>
    <scope>NUCLEOTIDE SEQUENCE</scope>
</reference>
<gene>
    <name evidence="1" type="ORF">MNBD_ALPHA06-1371</name>
</gene>
<accession>A0A3B0R822</accession>
<dbReference type="InterPro" id="IPR023606">
    <property type="entry name" value="CoA-Trfase_III_dom_1_sf"/>
</dbReference>
<name>A0A3B0R822_9ZZZZ</name>
<dbReference type="PANTHER" id="PTHR48228">
    <property type="entry name" value="SUCCINYL-COA--D-CITRAMALATE COA-TRANSFERASE"/>
    <property type="match status" value="1"/>
</dbReference>
<dbReference type="InterPro" id="IPR050509">
    <property type="entry name" value="CoA-transferase_III"/>
</dbReference>
<dbReference type="GO" id="GO:0016740">
    <property type="term" value="F:transferase activity"/>
    <property type="evidence" value="ECO:0007669"/>
    <property type="project" value="UniProtKB-KW"/>
</dbReference>
<dbReference type="Gene3D" id="3.40.50.10540">
    <property type="entry name" value="Crotonobetainyl-coa:carnitine coa-transferase, domain 1"/>
    <property type="match status" value="1"/>
</dbReference>
<dbReference type="PANTHER" id="PTHR48228:SF4">
    <property type="entry name" value="BLR3030 PROTEIN"/>
    <property type="match status" value="1"/>
</dbReference>
<dbReference type="AlphaFoldDB" id="A0A3B0R822"/>
<evidence type="ECO:0000313" key="1">
    <source>
        <dbReference type="EMBL" id="VAV87617.1"/>
    </source>
</evidence>